<organism evidence="2 3">
    <name type="scientific">Geodia barretti</name>
    <name type="common">Barrett's horny sponge</name>
    <dbReference type="NCBI Taxonomy" id="519541"/>
    <lineage>
        <taxon>Eukaryota</taxon>
        <taxon>Metazoa</taxon>
        <taxon>Porifera</taxon>
        <taxon>Demospongiae</taxon>
        <taxon>Heteroscleromorpha</taxon>
        <taxon>Tetractinellida</taxon>
        <taxon>Astrophorina</taxon>
        <taxon>Geodiidae</taxon>
        <taxon>Geodia</taxon>
    </lineage>
</organism>
<gene>
    <name evidence="2" type="ORF">GBAR_LOCUS28573</name>
</gene>
<feature type="region of interest" description="Disordered" evidence="1">
    <location>
        <begin position="1"/>
        <end position="54"/>
    </location>
</feature>
<reference evidence="2" key="1">
    <citation type="submission" date="2023-03" db="EMBL/GenBank/DDBJ databases">
        <authorList>
            <person name="Steffen K."/>
            <person name="Cardenas P."/>
        </authorList>
    </citation>
    <scope>NUCLEOTIDE SEQUENCE</scope>
</reference>
<protein>
    <submittedName>
        <fullName evidence="2">Uncharacterized protein</fullName>
    </submittedName>
</protein>
<feature type="compositionally biased region" description="Basic residues" evidence="1">
    <location>
        <begin position="208"/>
        <end position="222"/>
    </location>
</feature>
<dbReference type="Proteomes" id="UP001174909">
    <property type="component" value="Unassembled WGS sequence"/>
</dbReference>
<proteinExistence type="predicted"/>
<evidence type="ECO:0000313" key="2">
    <source>
        <dbReference type="EMBL" id="CAI8052200.1"/>
    </source>
</evidence>
<dbReference type="AlphaFoldDB" id="A0AA35TPT4"/>
<sequence length="248" mass="27687">MPLRKRKGRRGPKLPPPAETKESAPSEDNGEKSEDGEAVAATSNASMDEEERQARETIALLAQKYQVKLTEETSDSLDIIRVEDSAEISPIEPETRGESEEKENKMTSKILPKKRTKLQKQSQQGSSPAFKVPRPLAHHSTPAKDRNLFGFESLDSPLTLSPVTTTPAWRVPSLSKRLSPEEEEEGGGKAAKPSPYSRLRGTYDIPLKKKTPRRPAARRRKSNTGQDRWATQLNAQFSEIEEFELAVE</sequence>
<dbReference type="EMBL" id="CASHTH010003996">
    <property type="protein sequence ID" value="CAI8052200.1"/>
    <property type="molecule type" value="Genomic_DNA"/>
</dbReference>
<comment type="caution">
    <text evidence="2">The sequence shown here is derived from an EMBL/GenBank/DDBJ whole genome shotgun (WGS) entry which is preliminary data.</text>
</comment>
<feature type="compositionally biased region" description="Low complexity" evidence="1">
    <location>
        <begin position="153"/>
        <end position="167"/>
    </location>
</feature>
<accession>A0AA35TPT4</accession>
<feature type="compositionally biased region" description="Basic residues" evidence="1">
    <location>
        <begin position="1"/>
        <end position="12"/>
    </location>
</feature>
<evidence type="ECO:0000313" key="3">
    <source>
        <dbReference type="Proteomes" id="UP001174909"/>
    </source>
</evidence>
<feature type="compositionally biased region" description="Basic and acidic residues" evidence="1">
    <location>
        <begin position="19"/>
        <end position="35"/>
    </location>
</feature>
<evidence type="ECO:0000256" key="1">
    <source>
        <dbReference type="SAM" id="MobiDB-lite"/>
    </source>
</evidence>
<name>A0AA35TPT4_GEOBA</name>
<feature type="compositionally biased region" description="Basic and acidic residues" evidence="1">
    <location>
        <begin position="93"/>
        <end position="106"/>
    </location>
</feature>
<feature type="region of interest" description="Disordered" evidence="1">
    <location>
        <begin position="80"/>
        <end position="230"/>
    </location>
</feature>
<keyword evidence="3" id="KW-1185">Reference proteome</keyword>